<accession>A0A8K0RRV4</accession>
<evidence type="ECO:0000313" key="2">
    <source>
        <dbReference type="EMBL" id="KAH7241370.1"/>
    </source>
</evidence>
<proteinExistence type="predicted"/>
<gene>
    <name evidence="2" type="ORF">BKA59DRAFT_556450</name>
</gene>
<sequence length="976" mass="111690">MFDLIGQGYDEATFGSPETGVSLCIRVPNNVFRYLRSNKSFIHLSSQFPDRSSPSTESSTAMAFELEQDEDNPQPTPFQGQDFHGSSQHEPTTYLENLDMSDFPGLGFDFSCLDDAGHCGDFVTFGEQDTTVVPQANQLHHYFSQVEIPVEIDPSLVQLPEEHCIEPFPQPVDTAPLPFESIDQVFVPSTSSHTLQAPPYQHQSVQTCELYLTNNEPQPFNNMYHGQMHYGPPLQDLCLTYSVPLDESETVSIPVGPVICQRVDLPPSRRGGQRGPLTETQAQQRQQARLFTVFYALTIMIFLDDSRYYPAPACLVTVDFQKGRRYILARSHQPGSHHSKQELLKCRPIGVGVGLRREFVLEAFNLLYFRQGFYQSPSTYQIQDFLTRLCKDRPLSEITTITDEPTERRILQWVLQLASVCSMSQITKCGGNFELFGDWIWHRRCELSLFQFLQRATTLVRENTSEWNTQDQIQFIHSLLFIIIYGFSMQSGTNYETEIQDHVSGEKVADFLDRRKRVRTALWIYASIFISKLPSGTHFWTNLPIQLQFFHKTLLTRCQDRLEVFDLELNRAIQNEFDRCRTARQRMVSTLRESDPHNGLEDTRTLLRAHDWQHLNNSPALAADILECRLADQYISIQGRSILCPRNSIESKSTAYIFFGKLIDMANAPTIRHDSFFSFCSGMSPSNAYFVHDLEEFQNRIRGLSDPSYCDSCLIRRARFLDLAGSFGEAAIFFGAERNTEVLSPDLIISMCNVGYHQSKRLLLANGVWLQNSCSKLNGLLQALDQIRDPWNEPSRVRSFQRLLRRKMRNAFGPDILEPRQPSHKGQHSALLTWGLVKTAVSPILQHQIQELPNHVGDFFLETSTVTERVFEGCYAIADEPSLSQCVFRILRKIQSEFLFHYCQSLGSQPNPDFDIKLKTMERLISAVMTALYDWYQVVDMECLEDLSPSKELLEALGHLAEEPVELDPIEIQART</sequence>
<keyword evidence="3" id="KW-1185">Reference proteome</keyword>
<organism evidence="2 3">
    <name type="scientific">Fusarium tricinctum</name>
    <dbReference type="NCBI Taxonomy" id="61284"/>
    <lineage>
        <taxon>Eukaryota</taxon>
        <taxon>Fungi</taxon>
        <taxon>Dikarya</taxon>
        <taxon>Ascomycota</taxon>
        <taxon>Pezizomycotina</taxon>
        <taxon>Sordariomycetes</taxon>
        <taxon>Hypocreomycetidae</taxon>
        <taxon>Hypocreales</taxon>
        <taxon>Nectriaceae</taxon>
        <taxon>Fusarium</taxon>
        <taxon>Fusarium tricinctum species complex</taxon>
    </lineage>
</organism>
<reference evidence="2" key="1">
    <citation type="journal article" date="2021" name="Nat. Commun.">
        <title>Genetic determinants of endophytism in the Arabidopsis root mycobiome.</title>
        <authorList>
            <person name="Mesny F."/>
            <person name="Miyauchi S."/>
            <person name="Thiergart T."/>
            <person name="Pickel B."/>
            <person name="Atanasova L."/>
            <person name="Karlsson M."/>
            <person name="Huettel B."/>
            <person name="Barry K.W."/>
            <person name="Haridas S."/>
            <person name="Chen C."/>
            <person name="Bauer D."/>
            <person name="Andreopoulos W."/>
            <person name="Pangilinan J."/>
            <person name="LaButti K."/>
            <person name="Riley R."/>
            <person name="Lipzen A."/>
            <person name="Clum A."/>
            <person name="Drula E."/>
            <person name="Henrissat B."/>
            <person name="Kohler A."/>
            <person name="Grigoriev I.V."/>
            <person name="Martin F.M."/>
            <person name="Hacquard S."/>
        </authorList>
    </citation>
    <scope>NUCLEOTIDE SEQUENCE</scope>
    <source>
        <strain evidence="2">MPI-SDFR-AT-0068</strain>
    </source>
</reference>
<evidence type="ECO:0000313" key="3">
    <source>
        <dbReference type="Proteomes" id="UP000813427"/>
    </source>
</evidence>
<comment type="caution">
    <text evidence="2">The sequence shown here is derived from an EMBL/GenBank/DDBJ whole genome shotgun (WGS) entry which is preliminary data.</text>
</comment>
<dbReference type="Proteomes" id="UP000813427">
    <property type="component" value="Unassembled WGS sequence"/>
</dbReference>
<name>A0A8K0RRV4_9HYPO</name>
<evidence type="ECO:0000256" key="1">
    <source>
        <dbReference type="SAM" id="MobiDB-lite"/>
    </source>
</evidence>
<dbReference type="EMBL" id="JAGPXF010000005">
    <property type="protein sequence ID" value="KAH7241370.1"/>
    <property type="molecule type" value="Genomic_DNA"/>
</dbReference>
<protein>
    <submittedName>
        <fullName evidence="2">Uncharacterized protein</fullName>
    </submittedName>
</protein>
<dbReference type="AlphaFoldDB" id="A0A8K0RRV4"/>
<dbReference type="OrthoDB" id="5105683at2759"/>
<feature type="region of interest" description="Disordered" evidence="1">
    <location>
        <begin position="69"/>
        <end position="91"/>
    </location>
</feature>